<keyword evidence="3" id="KW-0479">Metal-binding</keyword>
<evidence type="ECO:0000256" key="11">
    <source>
        <dbReference type="PROSITE-ProRule" id="PRU00042"/>
    </source>
</evidence>
<keyword evidence="9" id="KW-0804">Transcription</keyword>
<name>A0A0R3RJW2_9BILA</name>
<dbReference type="PROSITE" id="PS50157">
    <property type="entry name" value="ZINC_FINGER_C2H2_2"/>
    <property type="match status" value="2"/>
</dbReference>
<keyword evidence="5 11" id="KW-0863">Zinc-finger</keyword>
<keyword evidence="8" id="KW-0238">DNA-binding</keyword>
<feature type="domain" description="C2H2-type" evidence="12">
    <location>
        <begin position="77"/>
        <end position="104"/>
    </location>
</feature>
<dbReference type="GO" id="GO:0000981">
    <property type="term" value="F:DNA-binding transcription factor activity, RNA polymerase II-specific"/>
    <property type="evidence" value="ECO:0007669"/>
    <property type="project" value="TreeGrafter"/>
</dbReference>
<dbReference type="PANTHER" id="PTHR24388">
    <property type="entry name" value="ZINC FINGER PROTEIN"/>
    <property type="match status" value="1"/>
</dbReference>
<dbReference type="InterPro" id="IPR013087">
    <property type="entry name" value="Znf_C2H2_type"/>
</dbReference>
<dbReference type="Pfam" id="PF00096">
    <property type="entry name" value="zf-C2H2"/>
    <property type="match status" value="1"/>
</dbReference>
<evidence type="ECO:0000256" key="2">
    <source>
        <dbReference type="ARBA" id="ARBA00006991"/>
    </source>
</evidence>
<keyword evidence="6" id="KW-0862">Zinc</keyword>
<dbReference type="AlphaFoldDB" id="A0A0R3RJW2"/>
<dbReference type="FunFam" id="3.30.160.60:FF:000075">
    <property type="entry name" value="Putative zinc finger protein 536"/>
    <property type="match status" value="1"/>
</dbReference>
<dbReference type="InterPro" id="IPR036236">
    <property type="entry name" value="Znf_C2H2_sf"/>
</dbReference>
<sequence>MEQFITRNCQAIEERATTTKRKRTNSNVMNAVKDSNNAAVFKNINTYTAMNDNLNKEFKNRGILQRHILTHSNQRQFKCDECDQEFNRRDLLREYKCIHEEERQFLCDQCDNGFKKSGNLKAHKLTHTVLKPFVYDQCGSKFNRNSNLKVHKKCITVLLKGYMLQ</sequence>
<dbReference type="Gene3D" id="3.30.160.60">
    <property type="entry name" value="Classic Zinc Finger"/>
    <property type="match status" value="3"/>
</dbReference>
<evidence type="ECO:0000256" key="10">
    <source>
        <dbReference type="ARBA" id="ARBA00023242"/>
    </source>
</evidence>
<accession>A0A0R3RJW2</accession>
<dbReference type="GO" id="GO:0005634">
    <property type="term" value="C:nucleus"/>
    <property type="evidence" value="ECO:0007669"/>
    <property type="project" value="UniProtKB-SubCell"/>
</dbReference>
<dbReference type="STRING" id="1147741.A0A0R3RJW2"/>
<organism evidence="13 14">
    <name type="scientific">Elaeophora elaphi</name>
    <dbReference type="NCBI Taxonomy" id="1147741"/>
    <lineage>
        <taxon>Eukaryota</taxon>
        <taxon>Metazoa</taxon>
        <taxon>Ecdysozoa</taxon>
        <taxon>Nematoda</taxon>
        <taxon>Chromadorea</taxon>
        <taxon>Rhabditida</taxon>
        <taxon>Spirurina</taxon>
        <taxon>Spiruromorpha</taxon>
        <taxon>Filarioidea</taxon>
        <taxon>Onchocercidae</taxon>
        <taxon>Elaeophora</taxon>
    </lineage>
</organism>
<evidence type="ECO:0000313" key="14">
    <source>
        <dbReference type="WBParaSite" id="EEL_0000177101-mRNA-1"/>
    </source>
</evidence>
<proteinExistence type="inferred from homology"/>
<evidence type="ECO:0000256" key="3">
    <source>
        <dbReference type="ARBA" id="ARBA00022723"/>
    </source>
</evidence>
<reference evidence="14" key="1">
    <citation type="submission" date="2017-02" db="UniProtKB">
        <authorList>
            <consortium name="WormBaseParasite"/>
        </authorList>
    </citation>
    <scope>IDENTIFICATION</scope>
</reference>
<evidence type="ECO:0000256" key="5">
    <source>
        <dbReference type="ARBA" id="ARBA00022771"/>
    </source>
</evidence>
<dbReference type="Proteomes" id="UP000050640">
    <property type="component" value="Unplaced"/>
</dbReference>
<evidence type="ECO:0000256" key="8">
    <source>
        <dbReference type="ARBA" id="ARBA00023125"/>
    </source>
</evidence>
<evidence type="ECO:0000256" key="9">
    <source>
        <dbReference type="ARBA" id="ARBA00023163"/>
    </source>
</evidence>
<dbReference type="SMART" id="SM00355">
    <property type="entry name" value="ZnF_C2H2"/>
    <property type="match status" value="3"/>
</dbReference>
<evidence type="ECO:0000313" key="13">
    <source>
        <dbReference type="Proteomes" id="UP000050640"/>
    </source>
</evidence>
<dbReference type="PROSITE" id="PS00028">
    <property type="entry name" value="ZINC_FINGER_C2H2_1"/>
    <property type="match status" value="1"/>
</dbReference>
<dbReference type="InterPro" id="IPR050527">
    <property type="entry name" value="Snail/Krueppel_Znf"/>
</dbReference>
<dbReference type="SUPFAM" id="SSF57667">
    <property type="entry name" value="beta-beta-alpha zinc fingers"/>
    <property type="match status" value="2"/>
</dbReference>
<dbReference type="GO" id="GO:0008270">
    <property type="term" value="F:zinc ion binding"/>
    <property type="evidence" value="ECO:0007669"/>
    <property type="project" value="UniProtKB-KW"/>
</dbReference>
<evidence type="ECO:0000256" key="1">
    <source>
        <dbReference type="ARBA" id="ARBA00004123"/>
    </source>
</evidence>
<evidence type="ECO:0000256" key="6">
    <source>
        <dbReference type="ARBA" id="ARBA00022833"/>
    </source>
</evidence>
<comment type="similarity">
    <text evidence="2">Belongs to the krueppel C2H2-type zinc-finger protein family.</text>
</comment>
<feature type="domain" description="C2H2-type" evidence="12">
    <location>
        <begin position="105"/>
        <end position="132"/>
    </location>
</feature>
<dbReference type="PANTHER" id="PTHR24388:SF54">
    <property type="entry name" value="PROTEIN ESCARGOT"/>
    <property type="match status" value="1"/>
</dbReference>
<keyword evidence="7" id="KW-0805">Transcription regulation</keyword>
<comment type="subcellular location">
    <subcellularLocation>
        <location evidence="1">Nucleus</location>
    </subcellularLocation>
</comment>
<dbReference type="GO" id="GO:0000978">
    <property type="term" value="F:RNA polymerase II cis-regulatory region sequence-specific DNA binding"/>
    <property type="evidence" value="ECO:0007669"/>
    <property type="project" value="TreeGrafter"/>
</dbReference>
<dbReference type="WBParaSite" id="EEL_0000177101-mRNA-1">
    <property type="protein sequence ID" value="EEL_0000177101-mRNA-1"/>
    <property type="gene ID" value="EEL_0000177101"/>
</dbReference>
<keyword evidence="4" id="KW-0677">Repeat</keyword>
<keyword evidence="13" id="KW-1185">Reference proteome</keyword>
<protein>
    <submittedName>
        <fullName evidence="14">C2H2-type domain-containing protein</fullName>
    </submittedName>
</protein>
<evidence type="ECO:0000259" key="12">
    <source>
        <dbReference type="PROSITE" id="PS50157"/>
    </source>
</evidence>
<keyword evidence="10" id="KW-0539">Nucleus</keyword>
<evidence type="ECO:0000256" key="4">
    <source>
        <dbReference type="ARBA" id="ARBA00022737"/>
    </source>
</evidence>
<evidence type="ECO:0000256" key="7">
    <source>
        <dbReference type="ARBA" id="ARBA00023015"/>
    </source>
</evidence>